<keyword evidence="5" id="KW-1185">Reference proteome</keyword>
<name>A0ABN7Y955_9BURK</name>
<dbReference type="InterPro" id="IPR001650">
    <property type="entry name" value="Helicase_C-like"/>
</dbReference>
<dbReference type="Pfam" id="PF00176">
    <property type="entry name" value="SNF2-rel_dom"/>
    <property type="match status" value="1"/>
</dbReference>
<accession>A0ABN7Y955</accession>
<evidence type="ECO:0000313" key="5">
    <source>
        <dbReference type="Proteomes" id="UP000701702"/>
    </source>
</evidence>
<evidence type="ECO:0000259" key="2">
    <source>
        <dbReference type="PROSITE" id="PS51192"/>
    </source>
</evidence>
<dbReference type="Pfam" id="PF00271">
    <property type="entry name" value="Helicase_C"/>
    <property type="match status" value="1"/>
</dbReference>
<dbReference type="RefSeq" id="WP_224001351.1">
    <property type="nucleotide sequence ID" value="NZ_CAJZAF010000007.1"/>
</dbReference>
<dbReference type="PROSITE" id="PS51194">
    <property type="entry name" value="HELICASE_CTER"/>
    <property type="match status" value="1"/>
</dbReference>
<reference evidence="4 5" key="1">
    <citation type="submission" date="2021-08" db="EMBL/GenBank/DDBJ databases">
        <authorList>
            <person name="Peeters C."/>
        </authorList>
    </citation>
    <scope>NUCLEOTIDE SEQUENCE [LARGE SCALE GENOMIC DNA]</scope>
    <source>
        <strain evidence="4 5">LMG 23994</strain>
    </source>
</reference>
<dbReference type="Gene3D" id="3.40.50.10810">
    <property type="entry name" value="Tandem AAA-ATPase domain"/>
    <property type="match status" value="1"/>
</dbReference>
<comment type="caution">
    <text evidence="4">The sequence shown here is derived from an EMBL/GenBank/DDBJ whole genome shotgun (WGS) entry which is preliminary data.</text>
</comment>
<evidence type="ECO:0000259" key="3">
    <source>
        <dbReference type="PROSITE" id="PS51194"/>
    </source>
</evidence>
<dbReference type="SUPFAM" id="SSF52540">
    <property type="entry name" value="P-loop containing nucleoside triphosphate hydrolases"/>
    <property type="match status" value="2"/>
</dbReference>
<proteinExistence type="predicted"/>
<dbReference type="SMART" id="SM00490">
    <property type="entry name" value="HELICc"/>
    <property type="match status" value="1"/>
</dbReference>
<feature type="domain" description="Helicase C-terminal" evidence="3">
    <location>
        <begin position="492"/>
        <end position="650"/>
    </location>
</feature>
<dbReference type="InterPro" id="IPR014001">
    <property type="entry name" value="Helicase_ATP-bd"/>
</dbReference>
<dbReference type="Gene3D" id="3.40.50.300">
    <property type="entry name" value="P-loop containing nucleotide triphosphate hydrolases"/>
    <property type="match status" value="1"/>
</dbReference>
<dbReference type="CDD" id="cd18793">
    <property type="entry name" value="SF2_C_SNF"/>
    <property type="match status" value="1"/>
</dbReference>
<dbReference type="SMART" id="SM00487">
    <property type="entry name" value="DEXDc"/>
    <property type="match status" value="1"/>
</dbReference>
<dbReference type="Proteomes" id="UP000701702">
    <property type="component" value="Unassembled WGS sequence"/>
</dbReference>
<protein>
    <submittedName>
        <fullName evidence="4">Uncharacterized protein</fullName>
    </submittedName>
</protein>
<evidence type="ECO:0000313" key="4">
    <source>
        <dbReference type="EMBL" id="CAG9169925.1"/>
    </source>
</evidence>
<dbReference type="PANTHER" id="PTHR45766:SF6">
    <property type="entry name" value="SWI_SNF-RELATED MATRIX-ASSOCIATED ACTIN-DEPENDENT REGULATOR OF CHROMATIN SUBFAMILY A-LIKE PROTEIN 1"/>
    <property type="match status" value="1"/>
</dbReference>
<sequence length="657" mass="72650">MKLANYKKGHREFIQGVRSDGFRVGLSTLFAPWMNTFFREREGLWFGQGRMWLFARSRINGQFAAELAANLPKDATFDVASTVEKIKAAFAAPDPDLFAPGLDVQLFPVRGGGYACLFKFDHVLLRAVQALGGGFLRNKNAWRLRQQLPEILGVLEAQAGVRRDHIYLHETEIVLEELATLSEANKPSLSVGGMFPEAGARATGDSPGENSILTVVATPLKKLWVNETQLADAVVAHGLYDYQEGGVRHLLGYSSALLADDMGLGKSRQAVVAASLVQGEGAVLVICPANLRINWQREIHAVNPGARVVIAGDGADWATAEWLVVNYERLGGVVQAINDRVVRFRVMLCDEAHYLKEPDSTRTRNAFLLSKHIDRRFLLTATPVLNRESELHTLLRLAGHPIGGIPLGDFLGEFAGKPELRKTLSDRVSEWMLRRRKDVLKTLKGKSHQVQYVDLAKDEMDEYRKALSDDDQVALVKIGKLRRMLECLKAGWLIQTISSLNEDDKAIVFCEFIDSVEFLVEEFAKAGIKAVSYVGEDTAIRKQKAVDSFMVDAQTRVFIGTTRAAGVGLNLTAANYVFFASLPWTAAAQRQAEDRAYRNGQTRHVTVMIPLVSSTIDEQVIELIKHKEGIEQDLLADGGEDGARAEKEMAAKLLQAA</sequence>
<dbReference type="EMBL" id="CAJZAF010000007">
    <property type="protein sequence ID" value="CAG9169925.1"/>
    <property type="molecule type" value="Genomic_DNA"/>
</dbReference>
<feature type="domain" description="Helicase ATP-binding" evidence="2">
    <location>
        <begin position="247"/>
        <end position="401"/>
    </location>
</feature>
<dbReference type="InterPro" id="IPR000330">
    <property type="entry name" value="SNF2_N"/>
</dbReference>
<dbReference type="PROSITE" id="PS51192">
    <property type="entry name" value="HELICASE_ATP_BIND_1"/>
    <property type="match status" value="1"/>
</dbReference>
<dbReference type="InterPro" id="IPR038718">
    <property type="entry name" value="SNF2-like_sf"/>
</dbReference>
<dbReference type="PANTHER" id="PTHR45766">
    <property type="entry name" value="DNA ANNEALING HELICASE AND ENDONUCLEASE ZRANB3 FAMILY MEMBER"/>
    <property type="match status" value="1"/>
</dbReference>
<dbReference type="CDD" id="cd17919">
    <property type="entry name" value="DEXHc_Snf"/>
    <property type="match status" value="1"/>
</dbReference>
<dbReference type="InterPro" id="IPR049730">
    <property type="entry name" value="SNF2/RAD54-like_C"/>
</dbReference>
<keyword evidence="1" id="KW-0378">Hydrolase</keyword>
<dbReference type="InterPro" id="IPR027417">
    <property type="entry name" value="P-loop_NTPase"/>
</dbReference>
<organism evidence="4 5">
    <name type="scientific">Cupriavidus pinatubonensis</name>
    <dbReference type="NCBI Taxonomy" id="248026"/>
    <lineage>
        <taxon>Bacteria</taxon>
        <taxon>Pseudomonadati</taxon>
        <taxon>Pseudomonadota</taxon>
        <taxon>Betaproteobacteria</taxon>
        <taxon>Burkholderiales</taxon>
        <taxon>Burkholderiaceae</taxon>
        <taxon>Cupriavidus</taxon>
    </lineage>
</organism>
<evidence type="ECO:0000256" key="1">
    <source>
        <dbReference type="ARBA" id="ARBA00022801"/>
    </source>
</evidence>
<gene>
    <name evidence="4" type="ORF">LMG23994_01732</name>
</gene>